<protein>
    <submittedName>
        <fullName evidence="1">Uncharacterized protein</fullName>
    </submittedName>
</protein>
<keyword evidence="2" id="KW-1185">Reference proteome</keyword>
<sequence>MVEHALDGGSLRRSSLATMRVAPTKQGQKILDLIYSVTQSEAAFDDDRGHAL</sequence>
<evidence type="ECO:0000313" key="1">
    <source>
        <dbReference type="EMBL" id="EQB12154.1"/>
    </source>
</evidence>
<comment type="caution">
    <text evidence="1">The sequence shown here is derived from an EMBL/GenBank/DDBJ whole genome shotgun (WGS) entry which is preliminary data.</text>
</comment>
<proteinExistence type="predicted"/>
<dbReference type="AlphaFoldDB" id="T0IR66"/>
<gene>
    <name evidence="1" type="ORF">RLDS_20595</name>
</gene>
<dbReference type="Proteomes" id="UP000015531">
    <property type="component" value="Unassembled WGS sequence"/>
</dbReference>
<evidence type="ECO:0000313" key="2">
    <source>
        <dbReference type="Proteomes" id="UP000015531"/>
    </source>
</evidence>
<accession>T0IR66</accession>
<dbReference type="EMBL" id="ATDP01000104">
    <property type="protein sequence ID" value="EQB12154.1"/>
    <property type="molecule type" value="Genomic_DNA"/>
</dbReference>
<name>T0IR66_9SPHN</name>
<organism evidence="1 2">
    <name type="scientific">Sphingobium lactosutens DS20</name>
    <dbReference type="NCBI Taxonomy" id="1331060"/>
    <lineage>
        <taxon>Bacteria</taxon>
        <taxon>Pseudomonadati</taxon>
        <taxon>Pseudomonadota</taxon>
        <taxon>Alphaproteobacteria</taxon>
        <taxon>Sphingomonadales</taxon>
        <taxon>Sphingomonadaceae</taxon>
        <taxon>Sphingobium</taxon>
    </lineage>
</organism>
<reference evidence="1 2" key="1">
    <citation type="journal article" date="2013" name="Genome Announc.">
        <title>Draft Genome Sequence of Sphingobium lactosutens Strain DS20T, Isolated from a Hexachlorocyclohexane Dumpsite.</title>
        <authorList>
            <person name="Kumar R."/>
            <person name="Dwivedi V."/>
            <person name="Negi V."/>
            <person name="Khurana J.P."/>
            <person name="Lal R."/>
        </authorList>
    </citation>
    <scope>NUCLEOTIDE SEQUENCE [LARGE SCALE GENOMIC DNA]</scope>
    <source>
        <strain evidence="1 2">DS20</strain>
    </source>
</reference>